<evidence type="ECO:0000256" key="1">
    <source>
        <dbReference type="ARBA" id="ARBA00022801"/>
    </source>
</evidence>
<dbReference type="Pfam" id="PF01734">
    <property type="entry name" value="Patatin"/>
    <property type="match status" value="1"/>
</dbReference>
<comment type="caution">
    <text evidence="6">The sequence shown here is derived from an EMBL/GenBank/DDBJ whole genome shotgun (WGS) entry which is preliminary data.</text>
</comment>
<dbReference type="PANTHER" id="PTHR14226">
    <property type="entry name" value="NEUROPATHY TARGET ESTERASE/SWISS CHEESE D.MELANOGASTER"/>
    <property type="match status" value="1"/>
</dbReference>
<keyword evidence="7" id="KW-1185">Reference proteome</keyword>
<feature type="domain" description="PNPLA" evidence="5">
    <location>
        <begin position="8"/>
        <end position="166"/>
    </location>
</feature>
<keyword evidence="2 4" id="KW-0442">Lipid degradation</keyword>
<proteinExistence type="predicted"/>
<evidence type="ECO:0000256" key="3">
    <source>
        <dbReference type="ARBA" id="ARBA00023098"/>
    </source>
</evidence>
<dbReference type="InterPro" id="IPR016035">
    <property type="entry name" value="Acyl_Trfase/lysoPLipase"/>
</dbReference>
<dbReference type="InterPro" id="IPR050301">
    <property type="entry name" value="NTE"/>
</dbReference>
<keyword evidence="1 4" id="KW-0378">Hydrolase</keyword>
<keyword evidence="3 4" id="KW-0443">Lipid metabolism</keyword>
<evidence type="ECO:0000256" key="4">
    <source>
        <dbReference type="PROSITE-ProRule" id="PRU01161"/>
    </source>
</evidence>
<dbReference type="EMBL" id="JASDDK010000003">
    <property type="protein sequence ID" value="MDN3493239.1"/>
    <property type="molecule type" value="Genomic_DNA"/>
</dbReference>
<name>A0ABT7ZWN2_9FLAO</name>
<dbReference type="Proteomes" id="UP001231197">
    <property type="component" value="Unassembled WGS sequence"/>
</dbReference>
<organism evidence="6 7">
    <name type="scientific">Winogradskyella bathintestinalis</name>
    <dbReference type="NCBI Taxonomy" id="3035208"/>
    <lineage>
        <taxon>Bacteria</taxon>
        <taxon>Pseudomonadati</taxon>
        <taxon>Bacteroidota</taxon>
        <taxon>Flavobacteriia</taxon>
        <taxon>Flavobacteriales</taxon>
        <taxon>Flavobacteriaceae</taxon>
        <taxon>Winogradskyella</taxon>
    </lineage>
</organism>
<feature type="short sequence motif" description="DGA/G" evidence="4">
    <location>
        <begin position="153"/>
        <end position="155"/>
    </location>
</feature>
<accession>A0ABT7ZWN2</accession>
<dbReference type="SUPFAM" id="SSF52151">
    <property type="entry name" value="FabD/lysophospholipase-like"/>
    <property type="match status" value="1"/>
</dbReference>
<feature type="active site" description="Nucleophile" evidence="4">
    <location>
        <position position="41"/>
    </location>
</feature>
<dbReference type="PANTHER" id="PTHR14226:SF29">
    <property type="entry name" value="NEUROPATHY TARGET ESTERASE SWS"/>
    <property type="match status" value="1"/>
</dbReference>
<evidence type="ECO:0000256" key="2">
    <source>
        <dbReference type="ARBA" id="ARBA00022963"/>
    </source>
</evidence>
<feature type="short sequence motif" description="GXSXG" evidence="4">
    <location>
        <begin position="39"/>
        <end position="43"/>
    </location>
</feature>
<dbReference type="PROSITE" id="PS51635">
    <property type="entry name" value="PNPLA"/>
    <property type="match status" value="1"/>
</dbReference>
<feature type="short sequence motif" description="GXGXXG" evidence="4">
    <location>
        <begin position="12"/>
        <end position="17"/>
    </location>
</feature>
<evidence type="ECO:0000259" key="5">
    <source>
        <dbReference type="PROSITE" id="PS51635"/>
    </source>
</evidence>
<evidence type="ECO:0000313" key="6">
    <source>
        <dbReference type="EMBL" id="MDN3493239.1"/>
    </source>
</evidence>
<feature type="active site" description="Proton acceptor" evidence="4">
    <location>
        <position position="153"/>
    </location>
</feature>
<dbReference type="InterPro" id="IPR002641">
    <property type="entry name" value="PNPLA_dom"/>
</dbReference>
<protein>
    <submittedName>
        <fullName evidence="6">Patatin-like phospholipase family protein</fullName>
    </submittedName>
</protein>
<gene>
    <name evidence="6" type="ORF">QMA06_10925</name>
</gene>
<dbReference type="RefSeq" id="WP_290206890.1">
    <property type="nucleotide sequence ID" value="NZ_JASDDK010000003.1"/>
</dbReference>
<reference evidence="6 7" key="1">
    <citation type="journal article" date="2023" name="Int. J. Syst. Evol. Microbiol.">
        <title>Winogradskyella bathintestinalis sp. nov., isolated from the intestine of the deep-sea loosejaw dragonfish, Malacosteus niger.</title>
        <authorList>
            <person name="Uniacke-Lowe S."/>
            <person name="Johnson C.N."/>
            <person name="Stanton C."/>
            <person name="Hill C."/>
            <person name="Ross P."/>
        </authorList>
    </citation>
    <scope>NUCLEOTIDE SEQUENCE [LARGE SCALE GENOMIC DNA]</scope>
    <source>
        <strain evidence="6 7">APC 3343</strain>
    </source>
</reference>
<dbReference type="CDD" id="cd07205">
    <property type="entry name" value="Pat_PNPLA6_PNPLA7_NTE1_like"/>
    <property type="match status" value="1"/>
</dbReference>
<dbReference type="Gene3D" id="3.40.1090.10">
    <property type="entry name" value="Cytosolic phospholipase A2 catalytic domain"/>
    <property type="match status" value="1"/>
</dbReference>
<evidence type="ECO:0000313" key="7">
    <source>
        <dbReference type="Proteomes" id="UP001231197"/>
    </source>
</evidence>
<sequence length="271" mass="30086">MKPYKIGLALSGGGVKGVAHIGVLKVLEEHNIFPDCVSGSSAGAMVGALYASGKKADEIFEIFQKASIFSFSNFAFGKPGLIDLERFKSQFETFFEVDSFESLSTKLFINTTDLVKGRTKVFKKGPLVDTILASSAFPLVFSPYNINGTLYVDGGVVNNFPVEPLVAKCDYILGVYVDPLKPIEASKLTNSFKVLDRVYQITTRYTSLQKFDKCNHIILPQKLEHYGTFDMKKAKEIFDLGYEEAQKHIPVILTELENIKSKNLPTEQNSL</sequence>